<dbReference type="RefSeq" id="WP_295368252.1">
    <property type="nucleotide sequence ID" value="NZ_DYUC01000082.1"/>
</dbReference>
<evidence type="ECO:0000313" key="3">
    <source>
        <dbReference type="Proteomes" id="UP000760668"/>
    </source>
</evidence>
<dbReference type="EMBL" id="DYUC01000082">
    <property type="protein sequence ID" value="HJG86976.1"/>
    <property type="molecule type" value="Genomic_DNA"/>
</dbReference>
<sequence>MERRKKRRRLIEICKDILIVLLALSAVYLTMRTQIGGLAGRDGGWLSGLFSGGTVNLLPAGGGETRETIQPRPVRMSVQLGGGGRYGVQYDQTAVDALFDATASLLGDALGSAQAPAQITETAWREALSNAWGIYFDFRGAVPLTVLSASLSGAVNQALPEVGVRRLLLAEAEGAVRLYYSNESTGLYYACDTAEALSGHVQTAAAAYSPNGTVFAYETSYTGLAPYVMVAATQVSPKVYHAVNPVAQMSESDREDLMESLGFHPQSNNSYRSGDRLIVNEWPDRLSILDDGHVRYETSASDEPKYPVGTAGEPADAKAVTEATWALAERTLGARCGAARIYLISVEQMSEGEWQADYGYCLNGAGVELGSDGYAARFIIQDGQITEFELFFRSYTDTGEQSIVLPEAQAAAAMSAQKAEGSELLLAYEDAGTAELLKAEWIAIQTP</sequence>
<organism evidence="2 3">
    <name type="scientific">Pseudoflavonifractor capillosus</name>
    <dbReference type="NCBI Taxonomy" id="106588"/>
    <lineage>
        <taxon>Bacteria</taxon>
        <taxon>Bacillati</taxon>
        <taxon>Bacillota</taxon>
        <taxon>Clostridia</taxon>
        <taxon>Eubacteriales</taxon>
        <taxon>Oscillospiraceae</taxon>
        <taxon>Pseudoflavonifractor</taxon>
    </lineage>
</organism>
<keyword evidence="1" id="KW-0812">Transmembrane</keyword>
<reference evidence="2" key="2">
    <citation type="submission" date="2021-09" db="EMBL/GenBank/DDBJ databases">
        <authorList>
            <person name="Gilroy R."/>
        </authorList>
    </citation>
    <scope>NUCLEOTIDE SEQUENCE</scope>
    <source>
        <strain evidence="2">CHK179-5677</strain>
    </source>
</reference>
<dbReference type="Proteomes" id="UP000760668">
    <property type="component" value="Unassembled WGS sequence"/>
</dbReference>
<evidence type="ECO:0000256" key="1">
    <source>
        <dbReference type="SAM" id="Phobius"/>
    </source>
</evidence>
<accession>A0A921SSU5</accession>
<dbReference type="AlphaFoldDB" id="A0A921SSU5"/>
<keyword evidence="1" id="KW-1133">Transmembrane helix</keyword>
<gene>
    <name evidence="2" type="ORF">K8V01_08155</name>
</gene>
<evidence type="ECO:0000313" key="2">
    <source>
        <dbReference type="EMBL" id="HJG86976.1"/>
    </source>
</evidence>
<feature type="transmembrane region" description="Helical" evidence="1">
    <location>
        <begin position="12"/>
        <end position="31"/>
    </location>
</feature>
<keyword evidence="1" id="KW-0472">Membrane</keyword>
<protein>
    <submittedName>
        <fullName evidence="2">Uncharacterized protein</fullName>
    </submittedName>
</protein>
<comment type="caution">
    <text evidence="2">The sequence shown here is derived from an EMBL/GenBank/DDBJ whole genome shotgun (WGS) entry which is preliminary data.</text>
</comment>
<proteinExistence type="predicted"/>
<name>A0A921SSU5_9FIRM</name>
<reference evidence="2" key="1">
    <citation type="journal article" date="2021" name="PeerJ">
        <title>Extensive microbial diversity within the chicken gut microbiome revealed by metagenomics and culture.</title>
        <authorList>
            <person name="Gilroy R."/>
            <person name="Ravi A."/>
            <person name="Getino M."/>
            <person name="Pursley I."/>
            <person name="Horton D.L."/>
            <person name="Alikhan N.F."/>
            <person name="Baker D."/>
            <person name="Gharbi K."/>
            <person name="Hall N."/>
            <person name="Watson M."/>
            <person name="Adriaenssens E.M."/>
            <person name="Foster-Nyarko E."/>
            <person name="Jarju S."/>
            <person name="Secka A."/>
            <person name="Antonio M."/>
            <person name="Oren A."/>
            <person name="Chaudhuri R.R."/>
            <person name="La Ragione R."/>
            <person name="Hildebrand F."/>
            <person name="Pallen M.J."/>
        </authorList>
    </citation>
    <scope>NUCLEOTIDE SEQUENCE</scope>
    <source>
        <strain evidence="2">CHK179-5677</strain>
    </source>
</reference>